<feature type="non-terminal residue" evidence="1">
    <location>
        <position position="250"/>
    </location>
</feature>
<protein>
    <submittedName>
        <fullName evidence="1">Uncharacterized protein</fullName>
    </submittedName>
</protein>
<organism evidence="1">
    <name type="scientific">marine sediment metagenome</name>
    <dbReference type="NCBI Taxonomy" id="412755"/>
    <lineage>
        <taxon>unclassified sequences</taxon>
        <taxon>metagenomes</taxon>
        <taxon>ecological metagenomes</taxon>
    </lineage>
</organism>
<sequence length="250" mass="28057">GDDIIRYAKRLGITIAEPDITPGMLADVNTIFEAMFLKYGSKTGKLMTSKEAGKRFLKVLGLAGGDDATYKKAVAILERRAKNIITEAYAFSEAISPGKALQHLMKRNFDYHIELERATKALLVSQSGRFNQLYSGIEAKFVAVWQKYVEEIAIRPLAQSYLTFAMYGPMNVVEDHWRSILGGVFPRKMDVNRMTLLGQKLSLDPDLINPSLGMSESIGRLARKGGDDQWNNWVLQLAMVGNKNWSDKLY</sequence>
<accession>X1CX12</accession>
<proteinExistence type="predicted"/>
<comment type="caution">
    <text evidence="1">The sequence shown here is derived from an EMBL/GenBank/DDBJ whole genome shotgun (WGS) entry which is preliminary data.</text>
</comment>
<reference evidence="1" key="1">
    <citation type="journal article" date="2014" name="Front. Microbiol.">
        <title>High frequency of phylogenetically diverse reductive dehalogenase-homologous genes in deep subseafloor sedimentary metagenomes.</title>
        <authorList>
            <person name="Kawai M."/>
            <person name="Futagami T."/>
            <person name="Toyoda A."/>
            <person name="Takaki Y."/>
            <person name="Nishi S."/>
            <person name="Hori S."/>
            <person name="Arai W."/>
            <person name="Tsubouchi T."/>
            <person name="Morono Y."/>
            <person name="Uchiyama I."/>
            <person name="Ito T."/>
            <person name="Fujiyama A."/>
            <person name="Inagaki F."/>
            <person name="Takami H."/>
        </authorList>
    </citation>
    <scope>NUCLEOTIDE SEQUENCE</scope>
    <source>
        <strain evidence="1">Expedition CK06-06</strain>
    </source>
</reference>
<dbReference type="EMBL" id="BART01013102">
    <property type="protein sequence ID" value="GAG88761.1"/>
    <property type="molecule type" value="Genomic_DNA"/>
</dbReference>
<dbReference type="AlphaFoldDB" id="X1CX12"/>
<gene>
    <name evidence="1" type="ORF">S01H4_26988</name>
</gene>
<evidence type="ECO:0000313" key="1">
    <source>
        <dbReference type="EMBL" id="GAG88761.1"/>
    </source>
</evidence>
<name>X1CX12_9ZZZZ</name>
<feature type="non-terminal residue" evidence="1">
    <location>
        <position position="1"/>
    </location>
</feature>